<dbReference type="RefSeq" id="WP_125081159.1">
    <property type="nucleotide sequence ID" value="NZ_CP034248.1"/>
</dbReference>
<name>A0A3Q8S8Q6_9BACL</name>
<evidence type="ECO:0008006" key="5">
    <source>
        <dbReference type="Google" id="ProtNLM"/>
    </source>
</evidence>
<feature type="chain" id="PRO_5039685660" description="DUF4878 domain-containing protein" evidence="2">
    <location>
        <begin position="21"/>
        <end position="227"/>
    </location>
</feature>
<accession>A0A3Q8S8Q6</accession>
<organism evidence="3 4">
    <name type="scientific">Paenibacillus lentus</name>
    <dbReference type="NCBI Taxonomy" id="1338368"/>
    <lineage>
        <taxon>Bacteria</taxon>
        <taxon>Bacillati</taxon>
        <taxon>Bacillota</taxon>
        <taxon>Bacilli</taxon>
        <taxon>Bacillales</taxon>
        <taxon>Paenibacillaceae</taxon>
        <taxon>Paenibacillus</taxon>
    </lineage>
</organism>
<proteinExistence type="predicted"/>
<feature type="region of interest" description="Disordered" evidence="1">
    <location>
        <begin position="44"/>
        <end position="92"/>
    </location>
</feature>
<feature type="signal peptide" evidence="2">
    <location>
        <begin position="1"/>
        <end position="20"/>
    </location>
</feature>
<dbReference type="PROSITE" id="PS51257">
    <property type="entry name" value="PROKAR_LIPOPROTEIN"/>
    <property type="match status" value="1"/>
</dbReference>
<gene>
    <name evidence="3" type="ORF">EIM92_01465</name>
</gene>
<dbReference type="KEGG" id="plen:EIM92_01465"/>
<keyword evidence="4" id="KW-1185">Reference proteome</keyword>
<evidence type="ECO:0000256" key="2">
    <source>
        <dbReference type="SAM" id="SignalP"/>
    </source>
</evidence>
<evidence type="ECO:0000256" key="1">
    <source>
        <dbReference type="SAM" id="MobiDB-lite"/>
    </source>
</evidence>
<keyword evidence="2" id="KW-0732">Signal</keyword>
<evidence type="ECO:0000313" key="3">
    <source>
        <dbReference type="EMBL" id="AZK45025.1"/>
    </source>
</evidence>
<dbReference type="EMBL" id="CP034248">
    <property type="protein sequence ID" value="AZK45025.1"/>
    <property type="molecule type" value="Genomic_DNA"/>
</dbReference>
<evidence type="ECO:0000313" key="4">
    <source>
        <dbReference type="Proteomes" id="UP000273145"/>
    </source>
</evidence>
<dbReference type="AlphaFoldDB" id="A0A3Q8S8Q6"/>
<protein>
    <recommendedName>
        <fullName evidence="5">DUF4878 domain-containing protein</fullName>
    </recommendedName>
</protein>
<feature type="compositionally biased region" description="Polar residues" evidence="1">
    <location>
        <begin position="50"/>
        <end position="67"/>
    </location>
</feature>
<reference evidence="3 4" key="1">
    <citation type="submission" date="2018-11" db="EMBL/GenBank/DDBJ databases">
        <title>Genome sequencing of Paenibacillus lentus DSM25539(T).</title>
        <authorList>
            <person name="Kook J.-K."/>
            <person name="Park S.-N."/>
            <person name="Lim Y.K."/>
        </authorList>
    </citation>
    <scope>NUCLEOTIDE SEQUENCE [LARGE SCALE GENOMIC DNA]</scope>
    <source>
        <strain evidence="3 4">DSM 25539</strain>
    </source>
</reference>
<sequence>MRILKSGAYVIVLASVLLIAGCTDKEKTSGKPIHLESSATNQLLEPANGSAISDASTSTNTNINAETNLPEADKTGMNGSEQEVNSKHRSHTNINGSAGQLYGLAFEAMMSIDEALNEDMTYIAIDFSVLSQLTDEDKRYIEERMGQFAVPVKDATLEQLKESEGNEIKDNDMVLGGVLLQIDKVDISENGAIIAGTKYRSGNGAIGIQIELTLEDGSWMVKKAAST</sequence>
<dbReference type="Proteomes" id="UP000273145">
    <property type="component" value="Chromosome"/>
</dbReference>
<dbReference type="OrthoDB" id="2085435at2"/>